<dbReference type="Gene3D" id="3.40.50.1820">
    <property type="entry name" value="alpha/beta hydrolase"/>
    <property type="match status" value="1"/>
</dbReference>
<gene>
    <name evidence="3" type="ORF">HMPREF9710_03272</name>
</gene>
<name>K9DRV9_9BURK</name>
<protein>
    <recommendedName>
        <fullName evidence="2">GPI inositol-deacylase PGAP1-like alpha/beta domain-containing protein</fullName>
    </recommendedName>
</protein>
<dbReference type="GO" id="GO:0016788">
    <property type="term" value="F:hydrolase activity, acting on ester bonds"/>
    <property type="evidence" value="ECO:0007669"/>
    <property type="project" value="InterPro"/>
</dbReference>
<evidence type="ECO:0000256" key="1">
    <source>
        <dbReference type="SAM" id="MobiDB-lite"/>
    </source>
</evidence>
<dbReference type="EMBL" id="AGZI01000041">
    <property type="protein sequence ID" value="EKU81432.1"/>
    <property type="molecule type" value="Genomic_DNA"/>
</dbReference>
<dbReference type="InterPro" id="IPR012908">
    <property type="entry name" value="PGAP1-ab_dom-like"/>
</dbReference>
<feature type="region of interest" description="Disordered" evidence="1">
    <location>
        <begin position="58"/>
        <end position="84"/>
    </location>
</feature>
<dbReference type="SUPFAM" id="SSF53474">
    <property type="entry name" value="alpha/beta-Hydrolases"/>
    <property type="match status" value="1"/>
</dbReference>
<dbReference type="OrthoDB" id="9814331at2"/>
<evidence type="ECO:0000313" key="4">
    <source>
        <dbReference type="Proteomes" id="UP000009874"/>
    </source>
</evidence>
<dbReference type="Proteomes" id="UP000009874">
    <property type="component" value="Unassembled WGS sequence"/>
</dbReference>
<organism evidence="3 4">
    <name type="scientific">Massilia timonae CCUG 45783</name>
    <dbReference type="NCBI Taxonomy" id="883126"/>
    <lineage>
        <taxon>Bacteria</taxon>
        <taxon>Pseudomonadati</taxon>
        <taxon>Pseudomonadota</taxon>
        <taxon>Betaproteobacteria</taxon>
        <taxon>Burkholderiales</taxon>
        <taxon>Oxalobacteraceae</taxon>
        <taxon>Telluria group</taxon>
        <taxon>Massilia</taxon>
    </lineage>
</organism>
<accession>K9DRV9</accession>
<keyword evidence="4" id="KW-1185">Reference proteome</keyword>
<feature type="region of interest" description="Disordered" evidence="1">
    <location>
        <begin position="499"/>
        <end position="518"/>
    </location>
</feature>
<dbReference type="Pfam" id="PF07819">
    <property type="entry name" value="PGAP1"/>
    <property type="match status" value="1"/>
</dbReference>
<evidence type="ECO:0000259" key="2">
    <source>
        <dbReference type="Pfam" id="PF07819"/>
    </source>
</evidence>
<dbReference type="InterPro" id="IPR029058">
    <property type="entry name" value="AB_hydrolase_fold"/>
</dbReference>
<comment type="caution">
    <text evidence="3">The sequence shown here is derived from an EMBL/GenBank/DDBJ whole genome shotgun (WGS) entry which is preliminary data.</text>
</comment>
<proteinExistence type="predicted"/>
<dbReference type="HOGENOM" id="CLU_025560_0_0_4"/>
<dbReference type="eggNOG" id="COG1075">
    <property type="taxonomic scope" value="Bacteria"/>
</dbReference>
<sequence length="557" mass="63005">MPEPTRPLRPLLPLPDGGWQAMSVATPVDFKIRGLALVPPRSTVPVIVVPGIMGTNLRAKSKPRSREEENEEVNPGKPAWRPPNTTPGGLWDALVWDQYDPAYRQRLLDPDTLEVDDSGEPHIRHDQWGPHVHPQLARERWWGELHAGSYIDLLCMLETRLNQTFYRRYAEDMRRIRPHWQEVMDCDPAKWGFPHMAPLTEAELERHALHHYPVYGAGYHWLRSAHEASQRLEQRIDDVIDYWKAHKRKCEQVILVTHSMGGLVARACARRIPDKIAGVIHGAMPALGAPAAYRRMACGTEVNDFVGRFAAMILGATTYDTTPVLATSPGPLELLPNHLYPGPWLHVSVRQPSGSQGVPDPVFDYLRIPNEAYPDPYELYRDLKSWYRLVDPALADPAEKFIDQEGGVEDAIKRAIATAERFHKEHLGNYYHPNTYAFYGADPDRRAFGQVRWVGRKPSESRTVLTPSNVKEGSFIRHYPDGRLVGVEAGCEMLFRPEPPDTRGDGTVPHQSGAGPAGSIRQLFETRGYDHQGSYKSEDMLMLTLRLIVRIVQGLPE</sequence>
<dbReference type="PATRIC" id="fig|883126.3.peg.3296"/>
<dbReference type="AlphaFoldDB" id="K9DRV9"/>
<feature type="domain" description="GPI inositol-deacylase PGAP1-like alpha/beta" evidence="2">
    <location>
        <begin position="231"/>
        <end position="293"/>
    </location>
</feature>
<reference evidence="3 4" key="1">
    <citation type="submission" date="2012-09" db="EMBL/GenBank/DDBJ databases">
        <title>The Genome Sequence of Massilia timonae CCUG 45783.</title>
        <authorList>
            <consortium name="The Broad Institute Genome Sequencing Platform"/>
            <person name="Earl A."/>
            <person name="Ward D."/>
            <person name="Feldgarden M."/>
            <person name="Gevers D."/>
            <person name="Huys G."/>
            <person name="Walker B."/>
            <person name="Young S.K."/>
            <person name="Zeng Q."/>
            <person name="Gargeya S."/>
            <person name="Fitzgerald M."/>
            <person name="Haas B."/>
            <person name="Abouelleil A."/>
            <person name="Alvarado L."/>
            <person name="Arachchi H.M."/>
            <person name="Berlin A.M."/>
            <person name="Chapman S.B."/>
            <person name="Goldberg J."/>
            <person name="Griggs A."/>
            <person name="Gujja S."/>
            <person name="Hansen M."/>
            <person name="Howarth C."/>
            <person name="Imamovic A."/>
            <person name="Larimer J."/>
            <person name="McCowen C."/>
            <person name="Montmayeur A."/>
            <person name="Murphy C."/>
            <person name="Neiman D."/>
            <person name="Pearson M."/>
            <person name="Priest M."/>
            <person name="Roberts A."/>
            <person name="Saif S."/>
            <person name="Shea T."/>
            <person name="Sisk P."/>
            <person name="Sykes S."/>
            <person name="Wortman J."/>
            <person name="Nusbaum C."/>
            <person name="Birren B."/>
        </authorList>
    </citation>
    <scope>NUCLEOTIDE SEQUENCE [LARGE SCALE GENOMIC DNA]</scope>
    <source>
        <strain evidence="3 4">CCUG 45783</strain>
    </source>
</reference>
<dbReference type="PANTHER" id="PTHR11440">
    <property type="entry name" value="LECITHIN-CHOLESTEROL ACYLTRANSFERASE-RELATED"/>
    <property type="match status" value="1"/>
</dbReference>
<evidence type="ECO:0000313" key="3">
    <source>
        <dbReference type="EMBL" id="EKU81432.1"/>
    </source>
</evidence>